<evidence type="ECO:0000256" key="7">
    <source>
        <dbReference type="SAM" id="Phobius"/>
    </source>
</evidence>
<dbReference type="PANTHER" id="PTHR33567:SF3">
    <property type="entry name" value="CHROMATE ION TRANSPORTER (EUROFUNG)"/>
    <property type="match status" value="1"/>
</dbReference>
<dbReference type="Proteomes" id="UP000481033">
    <property type="component" value="Unassembled WGS sequence"/>
</dbReference>
<feature type="transmembrane region" description="Helical" evidence="7">
    <location>
        <begin position="143"/>
        <end position="176"/>
    </location>
</feature>
<evidence type="ECO:0000313" key="9">
    <source>
        <dbReference type="Proteomes" id="UP000481033"/>
    </source>
</evidence>
<evidence type="ECO:0000313" key="8">
    <source>
        <dbReference type="EMBL" id="NEZ60526.1"/>
    </source>
</evidence>
<proteinExistence type="inferred from homology"/>
<feature type="transmembrane region" description="Helical" evidence="7">
    <location>
        <begin position="311"/>
        <end position="333"/>
    </location>
</feature>
<dbReference type="GO" id="GO:0005886">
    <property type="term" value="C:plasma membrane"/>
    <property type="evidence" value="ECO:0007669"/>
    <property type="project" value="UniProtKB-SubCell"/>
</dbReference>
<evidence type="ECO:0000256" key="5">
    <source>
        <dbReference type="ARBA" id="ARBA00022989"/>
    </source>
</evidence>
<feature type="transmembrane region" description="Helical" evidence="7">
    <location>
        <begin position="213"/>
        <end position="235"/>
    </location>
</feature>
<feature type="transmembrane region" description="Helical" evidence="7">
    <location>
        <begin position="251"/>
        <end position="272"/>
    </location>
</feature>
<sequence length="390" mass="41613">MNSQINRLKELSELFLKLGAIGFGGPQAHIAMINDEAVEQRGWLDADEFSDGLALCEMLPGPASTQMGIYTGYVYAGWLGALVAGLAFITPAFLIVVTLSWVYFQFQQLPQLIALFFGLSPVMIAIILGFCYKLGRKSIQNWIGITIAAMAFLASTFSNLSTLVLFLLAGLLGIGLYGSKSLRFNSVAPLGLLATLQPSFWGTERISEYGWPLFTFFLQVGTLIFGGGLVIIPLLEFEVVERLGWLSTADFINGVAIGQLSPGPVVLTAAFVGYKMAGFFGALISAIGIFTPSFLFIMLAAPVLVRLRQNTWVQAFLKGIKPAVVGAIMAAAIPLGQTAFGRETWALSILAGVVAIASLIAIIRFKVTAWKLILGGAAVGLIGYPLLGGA</sequence>
<evidence type="ECO:0000256" key="2">
    <source>
        <dbReference type="ARBA" id="ARBA00005262"/>
    </source>
</evidence>
<dbReference type="InterPro" id="IPR003370">
    <property type="entry name" value="Chromate_transpt"/>
</dbReference>
<keyword evidence="6 7" id="KW-0472">Membrane</keyword>
<feature type="transmembrane region" description="Helical" evidence="7">
    <location>
        <begin position="109"/>
        <end position="131"/>
    </location>
</feature>
<feature type="transmembrane region" description="Helical" evidence="7">
    <location>
        <begin position="279"/>
        <end position="305"/>
    </location>
</feature>
<gene>
    <name evidence="8" type="primary">chrA</name>
    <name evidence="8" type="ORF">DXZ20_33790</name>
</gene>
<comment type="similarity">
    <text evidence="2">Belongs to the chromate ion transporter (CHR) (TC 2.A.51) family.</text>
</comment>
<dbReference type="PANTHER" id="PTHR33567">
    <property type="entry name" value="CHROMATE ION TRANSPORTER (EUROFUNG)"/>
    <property type="match status" value="1"/>
</dbReference>
<evidence type="ECO:0000256" key="1">
    <source>
        <dbReference type="ARBA" id="ARBA00004651"/>
    </source>
</evidence>
<protein>
    <submittedName>
        <fullName evidence="8">Chromate efflux transporter</fullName>
    </submittedName>
</protein>
<keyword evidence="4 7" id="KW-0812">Transmembrane</keyword>
<dbReference type="AlphaFoldDB" id="A0A6M0RWL4"/>
<keyword evidence="5 7" id="KW-1133">Transmembrane helix</keyword>
<organism evidence="8 9">
    <name type="scientific">Adonisia turfae CCMR0081</name>
    <dbReference type="NCBI Taxonomy" id="2292702"/>
    <lineage>
        <taxon>Bacteria</taxon>
        <taxon>Bacillati</taxon>
        <taxon>Cyanobacteriota</taxon>
        <taxon>Adonisia</taxon>
        <taxon>Adonisia turfae</taxon>
    </lineage>
</organism>
<dbReference type="InterPro" id="IPR014047">
    <property type="entry name" value="Chr_Tranpt_l_chain"/>
</dbReference>
<dbReference type="PIRSF" id="PIRSF004810">
    <property type="entry name" value="ChrA"/>
    <property type="match status" value="1"/>
</dbReference>
<feature type="transmembrane region" description="Helical" evidence="7">
    <location>
        <begin position="369"/>
        <end position="387"/>
    </location>
</feature>
<feature type="transmembrane region" description="Helical" evidence="7">
    <location>
        <begin position="345"/>
        <end position="363"/>
    </location>
</feature>
<dbReference type="GO" id="GO:0015109">
    <property type="term" value="F:chromate transmembrane transporter activity"/>
    <property type="evidence" value="ECO:0007669"/>
    <property type="project" value="InterPro"/>
</dbReference>
<feature type="transmembrane region" description="Helical" evidence="7">
    <location>
        <begin position="73"/>
        <end position="103"/>
    </location>
</feature>
<name>A0A6M0RWL4_9CYAN</name>
<evidence type="ECO:0000256" key="3">
    <source>
        <dbReference type="ARBA" id="ARBA00022475"/>
    </source>
</evidence>
<keyword evidence="3" id="KW-1003">Cell membrane</keyword>
<keyword evidence="9" id="KW-1185">Reference proteome</keyword>
<accession>A0A6M0RWL4</accession>
<reference evidence="8 9" key="1">
    <citation type="journal article" date="2020" name="Microb. Ecol.">
        <title>Ecogenomics of the Marine Benthic Filamentous Cyanobacterium Adonisia.</title>
        <authorList>
            <person name="Walter J.M."/>
            <person name="Coutinho F.H."/>
            <person name="Leomil L."/>
            <person name="Hargreaves P.I."/>
            <person name="Campeao M.E."/>
            <person name="Vieira V.V."/>
            <person name="Silva B.S."/>
            <person name="Fistarol G.O."/>
            <person name="Salomon P.S."/>
            <person name="Sawabe T."/>
            <person name="Mino S."/>
            <person name="Hosokawa M."/>
            <person name="Miyashita H."/>
            <person name="Maruyama F."/>
            <person name="van Verk M.C."/>
            <person name="Dutilh B.E."/>
            <person name="Thompson C.C."/>
            <person name="Thompson F.L."/>
        </authorList>
    </citation>
    <scope>NUCLEOTIDE SEQUENCE [LARGE SCALE GENOMIC DNA]</scope>
    <source>
        <strain evidence="8 9">CCMR0081</strain>
    </source>
</reference>
<evidence type="ECO:0000256" key="6">
    <source>
        <dbReference type="ARBA" id="ARBA00023136"/>
    </source>
</evidence>
<comment type="subcellular location">
    <subcellularLocation>
        <location evidence="1">Cell membrane</location>
        <topology evidence="1">Multi-pass membrane protein</topology>
    </subcellularLocation>
</comment>
<evidence type="ECO:0000256" key="4">
    <source>
        <dbReference type="ARBA" id="ARBA00022692"/>
    </source>
</evidence>
<dbReference type="EMBL" id="QXHD01000004">
    <property type="protein sequence ID" value="NEZ60526.1"/>
    <property type="molecule type" value="Genomic_DNA"/>
</dbReference>
<dbReference type="NCBIfam" id="TIGR00937">
    <property type="entry name" value="2A51"/>
    <property type="match status" value="1"/>
</dbReference>
<dbReference type="Pfam" id="PF02417">
    <property type="entry name" value="Chromate_transp"/>
    <property type="match status" value="2"/>
</dbReference>
<dbReference type="RefSeq" id="WP_163703007.1">
    <property type="nucleotide sequence ID" value="NZ_QXHD01000004.1"/>
</dbReference>
<comment type="caution">
    <text evidence="8">The sequence shown here is derived from an EMBL/GenBank/DDBJ whole genome shotgun (WGS) entry which is preliminary data.</text>
</comment>